<sequence>MCILIAGTPVILFTNVLITALESSLKPNSLNLKFHKLAAAVTMSKPSQMSCLLMRGCMMMDQSLMKILIVNLISLLQRTTRMALSQNSLPDRKSGMELRAKMQEAKKRNQIEMANEK</sequence>
<name>B7FH60_MEDTR</name>
<organism evidence="3">
    <name type="scientific">Medicago truncatula</name>
    <name type="common">Barrel medic</name>
    <name type="synonym">Medicago tribuloides</name>
    <dbReference type="NCBI Taxonomy" id="3880"/>
    <lineage>
        <taxon>Eukaryota</taxon>
        <taxon>Viridiplantae</taxon>
        <taxon>Streptophyta</taxon>
        <taxon>Embryophyta</taxon>
        <taxon>Tracheophyta</taxon>
        <taxon>Spermatophyta</taxon>
        <taxon>Magnoliopsida</taxon>
        <taxon>eudicotyledons</taxon>
        <taxon>Gunneridae</taxon>
        <taxon>Pentapetalae</taxon>
        <taxon>rosids</taxon>
        <taxon>fabids</taxon>
        <taxon>Fabales</taxon>
        <taxon>Fabaceae</taxon>
        <taxon>Papilionoideae</taxon>
        <taxon>50 kb inversion clade</taxon>
        <taxon>NPAAA clade</taxon>
        <taxon>Hologalegina</taxon>
        <taxon>IRL clade</taxon>
        <taxon>Trifolieae</taxon>
        <taxon>Medicago</taxon>
    </lineage>
</organism>
<evidence type="ECO:0000256" key="1">
    <source>
        <dbReference type="SAM" id="MobiDB-lite"/>
    </source>
</evidence>
<feature type="signal peptide" evidence="2">
    <location>
        <begin position="1"/>
        <end position="20"/>
    </location>
</feature>
<evidence type="ECO:0008006" key="4">
    <source>
        <dbReference type="Google" id="ProtNLM"/>
    </source>
</evidence>
<evidence type="ECO:0000256" key="2">
    <source>
        <dbReference type="SAM" id="SignalP"/>
    </source>
</evidence>
<feature type="chain" id="PRO_5002854708" description="Transmembrane protein" evidence="2">
    <location>
        <begin position="21"/>
        <end position="117"/>
    </location>
</feature>
<feature type="compositionally biased region" description="Basic and acidic residues" evidence="1">
    <location>
        <begin position="90"/>
        <end position="117"/>
    </location>
</feature>
<feature type="region of interest" description="Disordered" evidence="1">
    <location>
        <begin position="86"/>
        <end position="117"/>
    </location>
</feature>
<evidence type="ECO:0000313" key="3">
    <source>
        <dbReference type="EMBL" id="ACJ84089.1"/>
    </source>
</evidence>
<protein>
    <recommendedName>
        <fullName evidence="4">Transmembrane protein</fullName>
    </recommendedName>
</protein>
<keyword evidence="2" id="KW-0732">Signal</keyword>
<dbReference type="AlphaFoldDB" id="B7FH60"/>
<accession>B7FH60</accession>
<reference evidence="3" key="1">
    <citation type="submission" date="2008-12" db="EMBL/GenBank/DDBJ databases">
        <title>Medicago truncatula full length cdna cloning project.</title>
        <authorList>
            <person name="Moskal W."/>
            <person name="Chan A."/>
            <person name="Cheung F."/>
            <person name="Xiao Y."/>
            <person name="Town C.D."/>
        </authorList>
    </citation>
    <scope>NUCLEOTIDE SEQUENCE</scope>
</reference>
<proteinExistence type="evidence at transcript level"/>
<dbReference type="EMBL" id="BT051425">
    <property type="protein sequence ID" value="ACJ84089.1"/>
    <property type="molecule type" value="mRNA"/>
</dbReference>
<feature type="non-terminal residue" evidence="3">
    <location>
        <position position="117"/>
    </location>
</feature>